<gene>
    <name evidence="1" type="ORF">OXX778_LOCUS20278</name>
</gene>
<name>A0A814MU06_9BILA</name>
<dbReference type="OrthoDB" id="10189371at2759"/>
<dbReference type="Proteomes" id="UP000663879">
    <property type="component" value="Unassembled WGS sequence"/>
</dbReference>
<evidence type="ECO:0000313" key="1">
    <source>
        <dbReference type="EMBL" id="CAF1082914.1"/>
    </source>
</evidence>
<comment type="caution">
    <text evidence="1">The sequence shown here is derived from an EMBL/GenBank/DDBJ whole genome shotgun (WGS) entry which is preliminary data.</text>
</comment>
<dbReference type="EMBL" id="CAJNOC010006672">
    <property type="protein sequence ID" value="CAF1082914.1"/>
    <property type="molecule type" value="Genomic_DNA"/>
</dbReference>
<proteinExistence type="predicted"/>
<accession>A0A814MU06</accession>
<sequence>MFDINQLSDDLNKLSMENKCGQVTMSQKQKPLLCLNNYFYQNYVGTIETIKTGRDRGVKYSTIHRKPKYLIELWIFHKRLIDDIPRTTNYCESWHNAFRNMLKKHPNVYCLIDSLRHENKKIENKLLKARTGLIVSRKRDDVILDERIKESMRDSINRTKSHVAVFLFWLKTGLDQQTMASFFSLENRISISHMRQKVRDALTEDFVPFNLGPSVMGRDDWVKQNSEIAKELYFLGENQLDIIADDKISIKQ</sequence>
<reference evidence="1" key="1">
    <citation type="submission" date="2021-02" db="EMBL/GenBank/DDBJ databases">
        <authorList>
            <person name="Nowell W R."/>
        </authorList>
    </citation>
    <scope>NUCLEOTIDE SEQUENCE</scope>
    <source>
        <strain evidence="1">Ploen Becks lab</strain>
    </source>
</reference>
<dbReference type="AlphaFoldDB" id="A0A814MU06"/>
<keyword evidence="2" id="KW-1185">Reference proteome</keyword>
<organism evidence="1 2">
    <name type="scientific">Brachionus calyciflorus</name>
    <dbReference type="NCBI Taxonomy" id="104777"/>
    <lineage>
        <taxon>Eukaryota</taxon>
        <taxon>Metazoa</taxon>
        <taxon>Spiralia</taxon>
        <taxon>Gnathifera</taxon>
        <taxon>Rotifera</taxon>
        <taxon>Eurotatoria</taxon>
        <taxon>Monogononta</taxon>
        <taxon>Pseudotrocha</taxon>
        <taxon>Ploima</taxon>
        <taxon>Brachionidae</taxon>
        <taxon>Brachionus</taxon>
    </lineage>
</organism>
<protein>
    <submittedName>
        <fullName evidence="1">Uncharacterized protein</fullName>
    </submittedName>
</protein>
<evidence type="ECO:0000313" key="2">
    <source>
        <dbReference type="Proteomes" id="UP000663879"/>
    </source>
</evidence>